<gene>
    <name evidence="2" type="ORF">GCM10009114_20000</name>
</gene>
<feature type="signal peptide" evidence="1">
    <location>
        <begin position="1"/>
        <end position="24"/>
    </location>
</feature>
<evidence type="ECO:0000313" key="3">
    <source>
        <dbReference type="Proteomes" id="UP001500359"/>
    </source>
</evidence>
<keyword evidence="1" id="KW-0732">Signal</keyword>
<dbReference type="EMBL" id="BAAAFD010000005">
    <property type="protein sequence ID" value="GAA0856783.1"/>
    <property type="molecule type" value="Genomic_DNA"/>
</dbReference>
<comment type="caution">
    <text evidence="2">The sequence shown here is derived from an EMBL/GenBank/DDBJ whole genome shotgun (WGS) entry which is preliminary data.</text>
</comment>
<name>A0ABP3WU74_9ALTE</name>
<sequence>MEIFSVKKAISTSLLYLASGVALADVPFVFQSNSPAKATEVNQNFASLDARAADHESRIIVLEQGQNSNSADLTPITINGVENLREATYEQYAAALAKKPMSPKVAMSVDCSTDKNALRETFLQYSFVKHLTLSITGECYGSLNQLADSVIQIHSQVLGLNGEADNAALIADPVTEQVDLLGGFGGGLYLSNLDITLGNSDFAVLFSRNSHNSIRDTVINVPNSSSAWGIWAQAGAQFYIGNVTINSPQGIGLTGGAVMRTIGEVTIESDAMKYALVSRASTARLASTIYINGQRAENYDLWDAVVNITEGSNFYTDVHRTASLDLQMYGAVDLSKDSILSLTSLDIANGFIGLNHGKLQVDDLNHLAGGLYVYDLSDFRVSNGVMGQNAEYIAAVGNSSWVDIKNVAATNVHMQINGNVTFATSNAQWKSLYSNMGSTVYIENSTFLDSVELQNQSVANISGSDNIATTMRALWIDSGSAVTAENITVNEGVALTKNSTLTFSNSTANDINAASSQVTVNDATVNNLVAESSTVIVDNSPMTEVNASRGSNITLNNVTSDGKVVAEFNSSLALNSSTVENAMVRFNSSLQIADSTVIGSNSVVDYVSASIYIDRNSSLGFWGVSGLGDGALPIRVEASSFAEFDSGFDQGLDGITIGHCSSSVVYVPESANAIVTNGC</sequence>
<organism evidence="2 3">
    <name type="scientific">Aliiglaciecola litoralis</name>
    <dbReference type="NCBI Taxonomy" id="582857"/>
    <lineage>
        <taxon>Bacteria</taxon>
        <taxon>Pseudomonadati</taxon>
        <taxon>Pseudomonadota</taxon>
        <taxon>Gammaproteobacteria</taxon>
        <taxon>Alteromonadales</taxon>
        <taxon>Alteromonadaceae</taxon>
        <taxon>Aliiglaciecola</taxon>
    </lineage>
</organism>
<accession>A0ABP3WU74</accession>
<keyword evidence="3" id="KW-1185">Reference proteome</keyword>
<dbReference type="RefSeq" id="WP_343859425.1">
    <property type="nucleotide sequence ID" value="NZ_BAAAFD010000005.1"/>
</dbReference>
<reference evidence="3" key="1">
    <citation type="journal article" date="2019" name="Int. J. Syst. Evol. Microbiol.">
        <title>The Global Catalogue of Microorganisms (GCM) 10K type strain sequencing project: providing services to taxonomists for standard genome sequencing and annotation.</title>
        <authorList>
            <consortium name="The Broad Institute Genomics Platform"/>
            <consortium name="The Broad Institute Genome Sequencing Center for Infectious Disease"/>
            <person name="Wu L."/>
            <person name="Ma J."/>
        </authorList>
    </citation>
    <scope>NUCLEOTIDE SEQUENCE [LARGE SCALE GENOMIC DNA]</scope>
    <source>
        <strain evidence="3">JCM 15896</strain>
    </source>
</reference>
<protein>
    <submittedName>
        <fullName evidence="2">Uncharacterized protein</fullName>
    </submittedName>
</protein>
<evidence type="ECO:0000313" key="2">
    <source>
        <dbReference type="EMBL" id="GAA0856783.1"/>
    </source>
</evidence>
<dbReference type="Proteomes" id="UP001500359">
    <property type="component" value="Unassembled WGS sequence"/>
</dbReference>
<feature type="chain" id="PRO_5046022063" evidence="1">
    <location>
        <begin position="25"/>
        <end position="679"/>
    </location>
</feature>
<proteinExistence type="predicted"/>
<evidence type="ECO:0000256" key="1">
    <source>
        <dbReference type="SAM" id="SignalP"/>
    </source>
</evidence>